<accession>A0ABX0GKV1</accession>
<evidence type="ECO:0000313" key="2">
    <source>
        <dbReference type="Proteomes" id="UP000697802"/>
    </source>
</evidence>
<gene>
    <name evidence="1" type="ORF">C5471_19920</name>
</gene>
<dbReference type="RefSeq" id="WP_133814852.1">
    <property type="nucleotide sequence ID" value="NZ_CAWPIF010000058.1"/>
</dbReference>
<sequence>MERLPFYHQNLAALTLPAISALTQASILVSSADQETVTQQQKTLLQQAQQQWAALRHNLVSITDFVTLNVKKGKVRWINATTRWSGPRVIF</sequence>
<protein>
    <submittedName>
        <fullName evidence="1">Uncharacterized protein</fullName>
    </submittedName>
</protein>
<comment type="caution">
    <text evidence="1">The sequence shown here is derived from an EMBL/GenBank/DDBJ whole genome shotgun (WGS) entry which is preliminary data.</text>
</comment>
<proteinExistence type="predicted"/>
<organism evidence="1 2">
    <name type="scientific">Photorhabdus tasmaniensis</name>
    <dbReference type="NCBI Taxonomy" id="1004159"/>
    <lineage>
        <taxon>Bacteria</taxon>
        <taxon>Pseudomonadati</taxon>
        <taxon>Pseudomonadota</taxon>
        <taxon>Gammaproteobacteria</taxon>
        <taxon>Enterobacterales</taxon>
        <taxon>Morganellaceae</taxon>
        <taxon>Photorhabdus</taxon>
    </lineage>
</organism>
<reference evidence="1 2" key="1">
    <citation type="submission" date="2018-02" db="EMBL/GenBank/DDBJ databases">
        <authorList>
            <person name="Machado R.A."/>
        </authorList>
    </citation>
    <scope>NUCLEOTIDE SEQUENCE [LARGE SCALE GENOMIC DNA]</scope>
    <source>
        <strain evidence="1 2">T327</strain>
    </source>
</reference>
<name>A0ABX0GKV1_9GAMM</name>
<dbReference type="Proteomes" id="UP000697802">
    <property type="component" value="Unassembled WGS sequence"/>
</dbReference>
<keyword evidence="2" id="KW-1185">Reference proteome</keyword>
<dbReference type="EMBL" id="PUJU01000058">
    <property type="protein sequence ID" value="NHB89845.1"/>
    <property type="molecule type" value="Genomic_DNA"/>
</dbReference>
<evidence type="ECO:0000313" key="1">
    <source>
        <dbReference type="EMBL" id="NHB89845.1"/>
    </source>
</evidence>